<organism evidence="1 2">
    <name type="scientific">Candidatus Entotheonella gemina</name>
    <dbReference type="NCBI Taxonomy" id="1429439"/>
    <lineage>
        <taxon>Bacteria</taxon>
        <taxon>Pseudomonadati</taxon>
        <taxon>Nitrospinota/Tectimicrobiota group</taxon>
        <taxon>Candidatus Tectimicrobiota</taxon>
        <taxon>Candidatus Entotheonellia</taxon>
        <taxon>Candidatus Entotheonellales</taxon>
        <taxon>Candidatus Entotheonellaceae</taxon>
        <taxon>Candidatus Entotheonella</taxon>
    </lineage>
</organism>
<evidence type="ECO:0000313" key="1">
    <source>
        <dbReference type="EMBL" id="ETX04549.1"/>
    </source>
</evidence>
<dbReference type="HOGENOM" id="CLU_188261_0_0_7"/>
<dbReference type="Proteomes" id="UP000019140">
    <property type="component" value="Unassembled WGS sequence"/>
</dbReference>
<proteinExistence type="predicted"/>
<reference evidence="1 2" key="1">
    <citation type="journal article" date="2014" name="Nature">
        <title>An environmental bacterial taxon with a large and distinct metabolic repertoire.</title>
        <authorList>
            <person name="Wilson M.C."/>
            <person name="Mori T."/>
            <person name="Ruckert C."/>
            <person name="Uria A.R."/>
            <person name="Helf M.J."/>
            <person name="Takada K."/>
            <person name="Gernert C."/>
            <person name="Steffens U.A."/>
            <person name="Heycke N."/>
            <person name="Schmitt S."/>
            <person name="Rinke C."/>
            <person name="Helfrich E.J."/>
            <person name="Brachmann A.O."/>
            <person name="Gurgui C."/>
            <person name="Wakimoto T."/>
            <person name="Kracht M."/>
            <person name="Crusemann M."/>
            <person name="Hentschel U."/>
            <person name="Abe I."/>
            <person name="Matsunaga S."/>
            <person name="Kalinowski J."/>
            <person name="Takeyama H."/>
            <person name="Piel J."/>
        </authorList>
    </citation>
    <scope>NUCLEOTIDE SEQUENCE [LARGE SCALE GENOMIC DNA]</scope>
    <source>
        <strain evidence="2">TSY2</strain>
    </source>
</reference>
<keyword evidence="2" id="KW-1185">Reference proteome</keyword>
<evidence type="ECO:0000313" key="2">
    <source>
        <dbReference type="Proteomes" id="UP000019140"/>
    </source>
</evidence>
<gene>
    <name evidence="1" type="ORF">ETSY2_28215</name>
</gene>
<name>W4M2H5_9BACT</name>
<dbReference type="AlphaFoldDB" id="W4M2H5"/>
<dbReference type="EMBL" id="AZHX01001196">
    <property type="protein sequence ID" value="ETX04549.1"/>
    <property type="molecule type" value="Genomic_DNA"/>
</dbReference>
<protein>
    <submittedName>
        <fullName evidence="1">Uncharacterized protein</fullName>
    </submittedName>
</protein>
<sequence>MSNNTILPEGENLRRALRWISEKGSHALPVIEEASIRFDLSPADASFLIRHFAESKKEE</sequence>
<comment type="caution">
    <text evidence="1">The sequence shown here is derived from an EMBL/GenBank/DDBJ whole genome shotgun (WGS) entry which is preliminary data.</text>
</comment>
<accession>W4M2H5</accession>